<comment type="similarity">
    <text evidence="1 5">Belongs to the HisA/HisF family.</text>
</comment>
<dbReference type="Pfam" id="PF00977">
    <property type="entry name" value="His_biosynth"/>
    <property type="match status" value="2"/>
</dbReference>
<keyword evidence="6" id="KW-0413">Isomerase</keyword>
<accession>A0A2T3Y005</accession>
<keyword evidence="2 5" id="KW-0028">Amino-acid biosynthesis</keyword>
<dbReference type="RefSeq" id="WP_107149656.1">
    <property type="nucleotide sequence ID" value="NZ_PYUC01000002.1"/>
</dbReference>
<reference evidence="6 7" key="1">
    <citation type="submission" date="2018-03" db="EMBL/GenBank/DDBJ databases">
        <title>Whole genome analyses suggest that Burkholderia sensu lato contains two further novel genera in the rhizoxinica-symbiotica group Mycetohabitans gen. nov., and Trinickia gen. nov.: implications for the evolution of diazotrophy and nodulation in the Burkholderiaceae.</title>
        <authorList>
            <person name="Estrada De Los Santos P."/>
            <person name="Palmer M."/>
            <person name="Chavez-Ramirez B."/>
            <person name="Steenkamp E.T."/>
            <person name="Hirsch A.M."/>
            <person name="Manyaka P."/>
            <person name="Maluk M."/>
            <person name="Lafos M."/>
            <person name="Crook M."/>
            <person name="Gross E."/>
            <person name="Simon M.F."/>
            <person name="Bueno Dos Reis Junior F."/>
            <person name="Poole P.S."/>
            <person name="Venter S.N."/>
            <person name="James E.K."/>
        </authorList>
    </citation>
    <scope>NUCLEOTIDE SEQUENCE [LARGE SCALE GENOMIC DNA]</scope>
    <source>
        <strain evidence="6 7">JPY-366</strain>
    </source>
</reference>
<dbReference type="EMBL" id="PYUC01000002">
    <property type="protein sequence ID" value="PTB22100.1"/>
    <property type="molecule type" value="Genomic_DNA"/>
</dbReference>
<evidence type="ECO:0000256" key="1">
    <source>
        <dbReference type="ARBA" id="ARBA00009667"/>
    </source>
</evidence>
<dbReference type="InterPro" id="IPR006062">
    <property type="entry name" value="His_biosynth"/>
</dbReference>
<organism evidence="6 7">
    <name type="scientific">Trinickia symbiotica</name>
    <dbReference type="NCBI Taxonomy" id="863227"/>
    <lineage>
        <taxon>Bacteria</taxon>
        <taxon>Pseudomonadati</taxon>
        <taxon>Pseudomonadota</taxon>
        <taxon>Betaproteobacteria</taxon>
        <taxon>Burkholderiales</taxon>
        <taxon>Burkholderiaceae</taxon>
        <taxon>Trinickia</taxon>
    </lineage>
</organism>
<gene>
    <name evidence="6" type="ORF">C9I57_05765</name>
</gene>
<sequence>MQVIPVLDLLDGHAVRAQRGERATYRPIRSPLARTSEPVSLARALVAAIGATTLYIADLDAILAHGRGDHAAHIAALRSMLPDIEIWLDAGFADYAAMRALFDRIERIDSADSRTASRDRSPLAPLVPIFGTESLRDPDALRAAETDGFAPILSLDHRAGRLIGDAALDRSSAWWPSRVIAMTLDQVGSYEGPDLATFTRIRERAPLGTTVIGAGGIRDQADLEAAAAAGATGWLIASALHDGHLAHKFHAMRPSGEG</sequence>
<evidence type="ECO:0000256" key="4">
    <source>
        <dbReference type="ARBA" id="ARBA00029440"/>
    </source>
</evidence>
<dbReference type="SUPFAM" id="SSF51366">
    <property type="entry name" value="Ribulose-phoshate binding barrel"/>
    <property type="match status" value="1"/>
</dbReference>
<proteinExistence type="inferred from homology"/>
<dbReference type="GO" id="GO:0000105">
    <property type="term" value="P:L-histidine biosynthetic process"/>
    <property type="evidence" value="ECO:0007669"/>
    <property type="project" value="UniProtKB-KW"/>
</dbReference>
<dbReference type="CDD" id="cd04723">
    <property type="entry name" value="HisA_HisF"/>
    <property type="match status" value="1"/>
</dbReference>
<name>A0A2T3Y005_9BURK</name>
<keyword evidence="3 5" id="KW-0368">Histidine biosynthesis</keyword>
<evidence type="ECO:0000313" key="7">
    <source>
        <dbReference type="Proteomes" id="UP000240638"/>
    </source>
</evidence>
<comment type="pathway">
    <text evidence="4">Amino-acid biosynthesis.</text>
</comment>
<dbReference type="GO" id="GO:0016853">
    <property type="term" value="F:isomerase activity"/>
    <property type="evidence" value="ECO:0007669"/>
    <property type="project" value="UniProtKB-KW"/>
</dbReference>
<evidence type="ECO:0000256" key="3">
    <source>
        <dbReference type="ARBA" id="ARBA00023102"/>
    </source>
</evidence>
<protein>
    <submittedName>
        <fullName evidence="6">Phosphoribosylformimino-5-aminoimidazole carboxamide ribotide isomerase</fullName>
    </submittedName>
</protein>
<evidence type="ECO:0000256" key="5">
    <source>
        <dbReference type="RuleBase" id="RU003657"/>
    </source>
</evidence>
<dbReference type="InterPro" id="IPR013785">
    <property type="entry name" value="Aldolase_TIM"/>
</dbReference>
<dbReference type="Gene3D" id="3.20.20.70">
    <property type="entry name" value="Aldolase class I"/>
    <property type="match status" value="2"/>
</dbReference>
<comment type="caution">
    <text evidence="6">The sequence shown here is derived from an EMBL/GenBank/DDBJ whole genome shotgun (WGS) entry which is preliminary data.</text>
</comment>
<evidence type="ECO:0000256" key="2">
    <source>
        <dbReference type="ARBA" id="ARBA00022605"/>
    </source>
</evidence>
<dbReference type="Proteomes" id="UP000240638">
    <property type="component" value="Unassembled WGS sequence"/>
</dbReference>
<dbReference type="InterPro" id="IPR011060">
    <property type="entry name" value="RibuloseP-bd_barrel"/>
</dbReference>
<evidence type="ECO:0000313" key="6">
    <source>
        <dbReference type="EMBL" id="PTB22100.1"/>
    </source>
</evidence>
<dbReference type="AlphaFoldDB" id="A0A2T3Y005"/>